<feature type="region of interest" description="Disordered" evidence="1">
    <location>
        <begin position="381"/>
        <end position="407"/>
    </location>
</feature>
<feature type="compositionally biased region" description="Basic and acidic residues" evidence="1">
    <location>
        <begin position="389"/>
        <end position="407"/>
    </location>
</feature>
<organism evidence="2 3">
    <name type="scientific">Triangularia verruculosa</name>
    <dbReference type="NCBI Taxonomy" id="2587418"/>
    <lineage>
        <taxon>Eukaryota</taxon>
        <taxon>Fungi</taxon>
        <taxon>Dikarya</taxon>
        <taxon>Ascomycota</taxon>
        <taxon>Pezizomycotina</taxon>
        <taxon>Sordariomycetes</taxon>
        <taxon>Sordariomycetidae</taxon>
        <taxon>Sordariales</taxon>
        <taxon>Podosporaceae</taxon>
        <taxon>Triangularia</taxon>
    </lineage>
</organism>
<keyword evidence="3" id="KW-1185">Reference proteome</keyword>
<dbReference type="Proteomes" id="UP001303160">
    <property type="component" value="Unassembled WGS sequence"/>
</dbReference>
<name>A0AAN7AMA9_9PEZI</name>
<evidence type="ECO:0000313" key="3">
    <source>
        <dbReference type="Proteomes" id="UP001303160"/>
    </source>
</evidence>
<sequence>MVSTPAAGWALQPTAEVPIVTPAMRTLFQLVHDDESMLSLCLHRKQMADDLEAAHADLPFRVDDSETTTKLVLPLPNTLTQSLIRHTLAYDILTRAKGLHTYPSEHKGVYAAAIAVQGRGGKFLSVDEIQKLISAIQDYRRGVKLWLNHGKKWKPTSTSDRKRRTAVKDIDSQLVRLPRSPSDISKPRFGQSKRGLVRLEQLCSMLEGFGEAAATHAFGTTLPLHQSPLMIGCSSVSMKARCRAHKYEYGGSFCNTTWTWEFALCVMASLGLEPEVVTVPILVTFERVDLKAAEMLVTTLAQSLITQTGFNIVEGGGQADDSPSHAVEEARELVYARMPWFRENIQRACQQMEHATTALRDWELSGQAWTDRMTERDKMMKTVQVGEAAKVDDWEPSDRGRDAPARD</sequence>
<proteinExistence type="predicted"/>
<reference evidence="2" key="2">
    <citation type="submission" date="2023-05" db="EMBL/GenBank/DDBJ databases">
        <authorList>
            <consortium name="Lawrence Berkeley National Laboratory"/>
            <person name="Steindorff A."/>
            <person name="Hensen N."/>
            <person name="Bonometti L."/>
            <person name="Westerberg I."/>
            <person name="Brannstrom I.O."/>
            <person name="Guillou S."/>
            <person name="Cros-Aarteil S."/>
            <person name="Calhoun S."/>
            <person name="Haridas S."/>
            <person name="Kuo A."/>
            <person name="Mondo S."/>
            <person name="Pangilinan J."/>
            <person name="Riley R."/>
            <person name="Labutti K."/>
            <person name="Andreopoulos B."/>
            <person name="Lipzen A."/>
            <person name="Chen C."/>
            <person name="Yanf M."/>
            <person name="Daum C."/>
            <person name="Ng V."/>
            <person name="Clum A."/>
            <person name="Ohm R."/>
            <person name="Martin F."/>
            <person name="Silar P."/>
            <person name="Natvig D."/>
            <person name="Lalanne C."/>
            <person name="Gautier V."/>
            <person name="Ament-Velasquez S.L."/>
            <person name="Kruys A."/>
            <person name="Hutchinson M.I."/>
            <person name="Powell A.J."/>
            <person name="Barry K."/>
            <person name="Miller A.N."/>
            <person name="Grigoriev I.V."/>
            <person name="Debuchy R."/>
            <person name="Gladieux P."/>
            <person name="Thoren M.H."/>
            <person name="Johannesson H."/>
        </authorList>
    </citation>
    <scope>NUCLEOTIDE SEQUENCE</scope>
    <source>
        <strain evidence="2">CBS 315.58</strain>
    </source>
</reference>
<gene>
    <name evidence="2" type="ORF">QBC40DRAFT_260464</name>
</gene>
<reference evidence="2" key="1">
    <citation type="journal article" date="2023" name="Mol. Phylogenet. Evol.">
        <title>Genome-scale phylogeny and comparative genomics of the fungal order Sordariales.</title>
        <authorList>
            <person name="Hensen N."/>
            <person name="Bonometti L."/>
            <person name="Westerberg I."/>
            <person name="Brannstrom I.O."/>
            <person name="Guillou S."/>
            <person name="Cros-Aarteil S."/>
            <person name="Calhoun S."/>
            <person name="Haridas S."/>
            <person name="Kuo A."/>
            <person name="Mondo S."/>
            <person name="Pangilinan J."/>
            <person name="Riley R."/>
            <person name="LaButti K."/>
            <person name="Andreopoulos B."/>
            <person name="Lipzen A."/>
            <person name="Chen C."/>
            <person name="Yan M."/>
            <person name="Daum C."/>
            <person name="Ng V."/>
            <person name="Clum A."/>
            <person name="Steindorff A."/>
            <person name="Ohm R.A."/>
            <person name="Martin F."/>
            <person name="Silar P."/>
            <person name="Natvig D.O."/>
            <person name="Lalanne C."/>
            <person name="Gautier V."/>
            <person name="Ament-Velasquez S.L."/>
            <person name="Kruys A."/>
            <person name="Hutchinson M.I."/>
            <person name="Powell A.J."/>
            <person name="Barry K."/>
            <person name="Miller A.N."/>
            <person name="Grigoriev I.V."/>
            <person name="Debuchy R."/>
            <person name="Gladieux P."/>
            <person name="Hiltunen Thoren M."/>
            <person name="Johannesson H."/>
        </authorList>
    </citation>
    <scope>NUCLEOTIDE SEQUENCE</scope>
    <source>
        <strain evidence="2">CBS 315.58</strain>
    </source>
</reference>
<comment type="caution">
    <text evidence="2">The sequence shown here is derived from an EMBL/GenBank/DDBJ whole genome shotgun (WGS) entry which is preliminary data.</text>
</comment>
<evidence type="ECO:0000256" key="1">
    <source>
        <dbReference type="SAM" id="MobiDB-lite"/>
    </source>
</evidence>
<evidence type="ECO:0000313" key="2">
    <source>
        <dbReference type="EMBL" id="KAK4193986.1"/>
    </source>
</evidence>
<accession>A0AAN7AMA9</accession>
<dbReference type="EMBL" id="MU864176">
    <property type="protein sequence ID" value="KAK4193986.1"/>
    <property type="molecule type" value="Genomic_DNA"/>
</dbReference>
<dbReference type="AlphaFoldDB" id="A0AAN7AMA9"/>
<protein>
    <submittedName>
        <fullName evidence="2">Uncharacterized protein</fullName>
    </submittedName>
</protein>